<evidence type="ECO:0008006" key="4">
    <source>
        <dbReference type="Google" id="ProtNLM"/>
    </source>
</evidence>
<reference evidence="3" key="1">
    <citation type="submission" date="2017-01" db="EMBL/GenBank/DDBJ databases">
        <authorList>
            <person name="Varghese N."/>
            <person name="Submissions S."/>
        </authorList>
    </citation>
    <scope>NUCLEOTIDE SEQUENCE [LARGE SCALE GENOMIC DNA]</scope>
    <source>
        <strain evidence="3">DSM 46698</strain>
    </source>
</reference>
<dbReference type="OrthoDB" id="833511at2"/>
<keyword evidence="3" id="KW-1185">Reference proteome</keyword>
<dbReference type="RefSeq" id="WP_076498587.1">
    <property type="nucleotide sequence ID" value="NZ_FTOP01000002.1"/>
</dbReference>
<dbReference type="InterPro" id="IPR025316">
    <property type="entry name" value="DUF4221"/>
</dbReference>
<organism evidence="2 3">
    <name type="scientific">Belliella pelovolcani</name>
    <dbReference type="NCBI Taxonomy" id="529505"/>
    <lineage>
        <taxon>Bacteria</taxon>
        <taxon>Pseudomonadati</taxon>
        <taxon>Bacteroidota</taxon>
        <taxon>Cytophagia</taxon>
        <taxon>Cytophagales</taxon>
        <taxon>Cyclobacteriaceae</taxon>
        <taxon>Belliella</taxon>
    </lineage>
</organism>
<feature type="signal peptide" evidence="1">
    <location>
        <begin position="1"/>
        <end position="21"/>
    </location>
</feature>
<dbReference type="EMBL" id="FTOP01000002">
    <property type="protein sequence ID" value="SIS63826.1"/>
    <property type="molecule type" value="Genomic_DNA"/>
</dbReference>
<evidence type="ECO:0000313" key="2">
    <source>
        <dbReference type="EMBL" id="SIS63826.1"/>
    </source>
</evidence>
<dbReference type="AlphaFoldDB" id="A0A1N7KQQ0"/>
<accession>A0A1N7KQQ0</accession>
<evidence type="ECO:0000313" key="3">
    <source>
        <dbReference type="Proteomes" id="UP000186026"/>
    </source>
</evidence>
<dbReference type="Pfam" id="PF13970">
    <property type="entry name" value="DUF4221"/>
    <property type="match status" value="1"/>
</dbReference>
<evidence type="ECO:0000256" key="1">
    <source>
        <dbReference type="SAM" id="SignalP"/>
    </source>
</evidence>
<feature type="chain" id="PRO_5012501216" description="DUF4221 domain-containing protein" evidence="1">
    <location>
        <begin position="22"/>
        <end position="376"/>
    </location>
</feature>
<proteinExistence type="predicted"/>
<protein>
    <recommendedName>
        <fullName evidence="4">DUF4221 domain-containing protein</fullName>
    </recommendedName>
</protein>
<dbReference type="Proteomes" id="UP000186026">
    <property type="component" value="Unassembled WGS sequence"/>
</dbReference>
<dbReference type="PROSITE" id="PS51257">
    <property type="entry name" value="PROKAR_LIPOPROTEIN"/>
    <property type="match status" value="1"/>
</dbReference>
<keyword evidence="1" id="KW-0732">Signal</keyword>
<sequence>MKKQTIFFFVFGLLFSCSQKATDDFGEVFSYSLDTLVIDSKDRNLDLSRNITNASLNMEKNTIYLFNKFDHSIDEINLEKLEYVQSIPFDKEGPNGTSHINYIYALEDDLFFIKGSVKSGVYDKDAKLLKSADWSKVNDGDDFQMIRNELTLEYSDSMKVFGLPFNFDRSISLDILSVNTHTKETIEIDSEKAYQNNILEFDDDGRYFFLDPMVYLTSENGYAMVSHDFSNEIYIFNAAGEQVKKVSYEPTLTPKSVKQIDKKEIVSVAILEKTYQGFLEQVKFSPPVWDQENKRYLRLSAQREYTDIKPENAFLPQIKETKVFLTVFDDDFNLVLEGEIPELVTESTKYFVKDGKLWVFANLDDEMGFVRVSLGN</sequence>
<name>A0A1N7KQQ0_9BACT</name>
<gene>
    <name evidence="2" type="ORF">SAMN05421761_102266</name>
</gene>